<dbReference type="AlphaFoldDB" id="A0A7U4QL20"/>
<sequence>MPWYIKFFIRLVTSIVGAKLLMHFFRFLGESDIMWFILSAFLLVTAYGAEALRVRRLK</sequence>
<name>A0A7U4QL20_DESA2</name>
<feature type="transmembrane region" description="Helical" evidence="1">
    <location>
        <begin position="33"/>
        <end position="52"/>
    </location>
</feature>
<dbReference type="KEGG" id="daw:HS1_001505"/>
<evidence type="ECO:0000256" key="1">
    <source>
        <dbReference type="SAM" id="Phobius"/>
    </source>
</evidence>
<feature type="transmembrane region" description="Helical" evidence="1">
    <location>
        <begin position="7"/>
        <end position="27"/>
    </location>
</feature>
<organism evidence="2 3">
    <name type="scientific">Desulfofervidus auxilii</name>
    <dbReference type="NCBI Taxonomy" id="1621989"/>
    <lineage>
        <taxon>Bacteria</taxon>
        <taxon>Pseudomonadati</taxon>
        <taxon>Thermodesulfobacteriota</taxon>
        <taxon>Candidatus Desulfofervidia</taxon>
        <taxon>Candidatus Desulfofervidales</taxon>
        <taxon>Candidatus Desulfofervidaceae</taxon>
        <taxon>Candidatus Desulfofervidus</taxon>
    </lineage>
</organism>
<gene>
    <name evidence="2" type="ORF">HS1_001505</name>
</gene>
<evidence type="ECO:0000313" key="3">
    <source>
        <dbReference type="Proteomes" id="UP000070560"/>
    </source>
</evidence>
<keyword evidence="1" id="KW-0812">Transmembrane</keyword>
<dbReference type="EMBL" id="CP013015">
    <property type="protein sequence ID" value="AMM41303.1"/>
    <property type="molecule type" value="Genomic_DNA"/>
</dbReference>
<keyword evidence="1" id="KW-0472">Membrane</keyword>
<accession>A0A7U4QL20</accession>
<dbReference type="Proteomes" id="UP000070560">
    <property type="component" value="Chromosome"/>
</dbReference>
<protein>
    <submittedName>
        <fullName evidence="2">Membrane protein</fullName>
    </submittedName>
</protein>
<evidence type="ECO:0000313" key="2">
    <source>
        <dbReference type="EMBL" id="AMM41303.1"/>
    </source>
</evidence>
<reference evidence="2 3" key="1">
    <citation type="submission" date="2015-10" db="EMBL/GenBank/DDBJ databases">
        <title>Candidatus Desulfofervidus auxilii, a hydrogenotrophic sulfate-reducing bacterium involved in the thermophilic anaerobic oxidation of methane.</title>
        <authorList>
            <person name="Krukenberg V."/>
            <person name="Richter M."/>
            <person name="Wegener G."/>
        </authorList>
    </citation>
    <scope>NUCLEOTIDE SEQUENCE [LARGE SCALE GENOMIC DNA]</scope>
    <source>
        <strain evidence="2 3">HS1</strain>
    </source>
</reference>
<keyword evidence="3" id="KW-1185">Reference proteome</keyword>
<keyword evidence="1" id="KW-1133">Transmembrane helix</keyword>
<proteinExistence type="predicted"/>